<protein>
    <submittedName>
        <fullName evidence="1">15346_t:CDS:1</fullName>
    </submittedName>
</protein>
<name>A0ACA9PQA7_9GLOM</name>
<evidence type="ECO:0000313" key="2">
    <source>
        <dbReference type="Proteomes" id="UP000789525"/>
    </source>
</evidence>
<dbReference type="EMBL" id="CAJVPT010037902">
    <property type="protein sequence ID" value="CAG8718746.1"/>
    <property type="molecule type" value="Genomic_DNA"/>
</dbReference>
<keyword evidence="2" id="KW-1185">Reference proteome</keyword>
<reference evidence="1" key="1">
    <citation type="submission" date="2021-06" db="EMBL/GenBank/DDBJ databases">
        <authorList>
            <person name="Kallberg Y."/>
            <person name="Tangrot J."/>
            <person name="Rosling A."/>
        </authorList>
    </citation>
    <scope>NUCLEOTIDE SEQUENCE</scope>
    <source>
        <strain evidence="1">CL356</strain>
    </source>
</reference>
<dbReference type="Proteomes" id="UP000789525">
    <property type="component" value="Unassembled WGS sequence"/>
</dbReference>
<proteinExistence type="predicted"/>
<gene>
    <name evidence="1" type="ORF">ACOLOM_LOCUS11035</name>
</gene>
<evidence type="ECO:0000313" key="1">
    <source>
        <dbReference type="EMBL" id="CAG8718746.1"/>
    </source>
</evidence>
<sequence>MSTTEPPNPANPAPVNENAPGEQISAKKPMTKAERRELQERQRAAKAAAAASGGGPKASQSQKPNTGQNQNPKPASKAGHQANVPSSSHPSQVASTHKKANVKAGKDAETTGFGMGSVERSDKAADLEAQRRHNTRIFAHFAIPKKEGGIGAGIKGDIHPAIVRLGRQFADMTIVGANARCIAMLVAFKTVIQDYVTPPDAAAAALAAL</sequence>
<feature type="non-terminal residue" evidence="1">
    <location>
        <position position="209"/>
    </location>
</feature>
<comment type="caution">
    <text evidence="1">The sequence shown here is derived from an EMBL/GenBank/DDBJ whole genome shotgun (WGS) entry which is preliminary data.</text>
</comment>
<accession>A0ACA9PQA7</accession>
<organism evidence="1 2">
    <name type="scientific">Acaulospora colombiana</name>
    <dbReference type="NCBI Taxonomy" id="27376"/>
    <lineage>
        <taxon>Eukaryota</taxon>
        <taxon>Fungi</taxon>
        <taxon>Fungi incertae sedis</taxon>
        <taxon>Mucoromycota</taxon>
        <taxon>Glomeromycotina</taxon>
        <taxon>Glomeromycetes</taxon>
        <taxon>Diversisporales</taxon>
        <taxon>Acaulosporaceae</taxon>
        <taxon>Acaulospora</taxon>
    </lineage>
</organism>